<accession>A0A4U9R5D0</accession>
<evidence type="ECO:0000256" key="10">
    <source>
        <dbReference type="ARBA" id="ARBA00030296"/>
    </source>
</evidence>
<feature type="modified residue" description="N6-(pyridoxal phosphate)lysine" evidence="14">
    <location>
        <position position="44"/>
    </location>
</feature>
<evidence type="ECO:0000256" key="9">
    <source>
        <dbReference type="ARBA" id="ARBA00023192"/>
    </source>
</evidence>
<dbReference type="EMBL" id="LR590481">
    <property type="protein sequence ID" value="VTQ85711.1"/>
    <property type="molecule type" value="Genomic_DNA"/>
</dbReference>
<reference evidence="16 17" key="1">
    <citation type="submission" date="2019-05" db="EMBL/GenBank/DDBJ databases">
        <authorList>
            <consortium name="Pathogen Informatics"/>
        </authorList>
    </citation>
    <scope>NUCLEOTIDE SEQUENCE [LARGE SCALE GENOMIC DNA]</scope>
    <source>
        <strain evidence="16 17">NCTC503</strain>
    </source>
</reference>
<protein>
    <recommendedName>
        <fullName evidence="5">Cysteine synthase</fullName>
        <ecNumber evidence="4">2.5.1.47</ecNumber>
    </recommendedName>
    <alternativeName>
        <fullName evidence="10">O-acetylserine (thiol)-lyase</fullName>
    </alternativeName>
    <alternativeName>
        <fullName evidence="11">O-acetylserine sulfhydrylase</fullName>
    </alternativeName>
</protein>
<keyword evidence="16" id="KW-0456">Lyase</keyword>
<dbReference type="AlphaFoldDB" id="A0A4U9R5D0"/>
<evidence type="ECO:0000259" key="15">
    <source>
        <dbReference type="Pfam" id="PF00291"/>
    </source>
</evidence>
<dbReference type="InterPro" id="IPR001926">
    <property type="entry name" value="TrpB-like_PALP"/>
</dbReference>
<name>A0A4U9R5D0_HATHI</name>
<organism evidence="16 17">
    <name type="scientific">Hathewaya histolytica</name>
    <name type="common">Clostridium histolyticum</name>
    <dbReference type="NCBI Taxonomy" id="1498"/>
    <lineage>
        <taxon>Bacteria</taxon>
        <taxon>Bacillati</taxon>
        <taxon>Bacillota</taxon>
        <taxon>Clostridia</taxon>
        <taxon>Eubacteriales</taxon>
        <taxon>Clostridiaceae</taxon>
        <taxon>Hathewaya</taxon>
    </lineage>
</organism>
<comment type="pathway">
    <text evidence="2">Amino-acid biosynthesis; L-cysteine biosynthesis; L-cysteine from L-serine: step 2/2.</text>
</comment>
<dbReference type="Gene3D" id="3.40.50.1100">
    <property type="match status" value="2"/>
</dbReference>
<proteinExistence type="inferred from homology"/>
<dbReference type="InterPro" id="IPR001216">
    <property type="entry name" value="P-phosphate_BS"/>
</dbReference>
<evidence type="ECO:0000256" key="1">
    <source>
        <dbReference type="ARBA" id="ARBA00001933"/>
    </source>
</evidence>
<evidence type="ECO:0000256" key="11">
    <source>
        <dbReference type="ARBA" id="ARBA00033075"/>
    </source>
</evidence>
<dbReference type="GO" id="GO:0004124">
    <property type="term" value="F:cysteine synthase activity"/>
    <property type="evidence" value="ECO:0007669"/>
    <property type="project" value="UniProtKB-EC"/>
</dbReference>
<evidence type="ECO:0000256" key="4">
    <source>
        <dbReference type="ARBA" id="ARBA00012681"/>
    </source>
</evidence>
<dbReference type="FunFam" id="3.40.50.1100:FF:000003">
    <property type="entry name" value="Cystathionine beta-synthase"/>
    <property type="match status" value="1"/>
</dbReference>
<sequence length="303" mass="32962">MKYYNDIKELIGNTPLIKLNNFNITKEVNVFSKLEYYNPAGSIKDRIGLYMIEEGERAGVLRKGMTIIEATAGNTGLGLAIGALNKGYKTIFVVPDKFSDEKIALMKALGGEVIITPKEKGMKGAIEYANTLLQSIENSTSLHQFENAHNPEAHYYGTGREIYEDLDGVIDYFVAGAGSGGTFTGVMKYLKEKNPKIKGVLVDPEGSTMGGGEEGPYNIEGIGNNFIPAVMDMSLVSEVIKVNDEEAFGASRELSKKEGIIVGTSSGAAMAGVLKLIKKIDRGNIVTLFPDRGDRYFSKGLFW</sequence>
<dbReference type="GO" id="GO:0006535">
    <property type="term" value="P:cysteine biosynthetic process from serine"/>
    <property type="evidence" value="ECO:0007669"/>
    <property type="project" value="InterPro"/>
</dbReference>
<evidence type="ECO:0000256" key="6">
    <source>
        <dbReference type="ARBA" id="ARBA00022605"/>
    </source>
</evidence>
<keyword evidence="6" id="KW-0028">Amino-acid biosynthesis</keyword>
<dbReference type="EC" id="2.5.1.47" evidence="4"/>
<dbReference type="SUPFAM" id="SSF53686">
    <property type="entry name" value="Tryptophan synthase beta subunit-like PLP-dependent enzymes"/>
    <property type="match status" value="1"/>
</dbReference>
<evidence type="ECO:0000256" key="2">
    <source>
        <dbReference type="ARBA" id="ARBA00004962"/>
    </source>
</evidence>
<evidence type="ECO:0000256" key="5">
    <source>
        <dbReference type="ARBA" id="ARBA00019371"/>
    </source>
</evidence>
<keyword evidence="7" id="KW-0808">Transferase</keyword>
<dbReference type="OrthoDB" id="9808024at2"/>
<dbReference type="Pfam" id="PF00291">
    <property type="entry name" value="PALP"/>
    <property type="match status" value="1"/>
</dbReference>
<comment type="similarity">
    <text evidence="3">Belongs to the cysteine synthase/cystathionine beta-synthase family.</text>
</comment>
<dbReference type="GO" id="GO:0016829">
    <property type="term" value="F:lyase activity"/>
    <property type="evidence" value="ECO:0007669"/>
    <property type="project" value="UniProtKB-KW"/>
</dbReference>
<evidence type="ECO:0000256" key="12">
    <source>
        <dbReference type="ARBA" id="ARBA00047931"/>
    </source>
</evidence>
<dbReference type="InterPro" id="IPR050214">
    <property type="entry name" value="Cys_Synth/Cystath_Beta-Synth"/>
</dbReference>
<dbReference type="RefSeq" id="WP_138209530.1">
    <property type="nucleotide sequence ID" value="NZ_CBCRUQ010000001.1"/>
</dbReference>
<evidence type="ECO:0000313" key="16">
    <source>
        <dbReference type="EMBL" id="VTQ85711.1"/>
    </source>
</evidence>
<evidence type="ECO:0000256" key="14">
    <source>
        <dbReference type="PIRSR" id="PIRSR605856-51"/>
    </source>
</evidence>
<gene>
    <name evidence="16" type="primary">mccA</name>
    <name evidence="16" type="ORF">NCTC503_00810</name>
</gene>
<keyword evidence="17" id="KW-1185">Reference proteome</keyword>
<dbReference type="KEGG" id="hhw:NCTC503_00810"/>
<feature type="binding site" evidence="13">
    <location>
        <begin position="178"/>
        <end position="182"/>
    </location>
    <ligand>
        <name>pyridoxal 5'-phosphate</name>
        <dbReference type="ChEBI" id="CHEBI:597326"/>
    </ligand>
</feature>
<evidence type="ECO:0000256" key="8">
    <source>
        <dbReference type="ARBA" id="ARBA00022898"/>
    </source>
</evidence>
<dbReference type="FunFam" id="3.40.50.1100:FF:000118">
    <property type="entry name" value="Related to CYS4-cystathionine beta-synthase"/>
    <property type="match status" value="1"/>
</dbReference>
<evidence type="ECO:0000256" key="3">
    <source>
        <dbReference type="ARBA" id="ARBA00007103"/>
    </source>
</evidence>
<evidence type="ECO:0000256" key="13">
    <source>
        <dbReference type="PIRSR" id="PIRSR605856-50"/>
    </source>
</evidence>
<feature type="binding site" evidence="13">
    <location>
        <position position="265"/>
    </location>
    <ligand>
        <name>pyridoxal 5'-phosphate</name>
        <dbReference type="ChEBI" id="CHEBI:597326"/>
    </ligand>
</feature>
<evidence type="ECO:0000313" key="17">
    <source>
        <dbReference type="Proteomes" id="UP000308489"/>
    </source>
</evidence>
<feature type="binding site" evidence="13">
    <location>
        <position position="74"/>
    </location>
    <ligand>
        <name>pyridoxal 5'-phosphate</name>
        <dbReference type="ChEBI" id="CHEBI:597326"/>
    </ligand>
</feature>
<evidence type="ECO:0000256" key="7">
    <source>
        <dbReference type="ARBA" id="ARBA00022679"/>
    </source>
</evidence>
<comment type="cofactor">
    <cofactor evidence="1 13">
        <name>pyridoxal 5'-phosphate</name>
        <dbReference type="ChEBI" id="CHEBI:597326"/>
    </cofactor>
</comment>
<dbReference type="NCBIfam" id="TIGR01136">
    <property type="entry name" value="cysKM"/>
    <property type="match status" value="1"/>
</dbReference>
<keyword evidence="9" id="KW-0198">Cysteine biosynthesis</keyword>
<comment type="catalytic activity">
    <reaction evidence="12">
        <text>O-acetyl-L-serine + hydrogen sulfide = L-cysteine + acetate</text>
        <dbReference type="Rhea" id="RHEA:14829"/>
        <dbReference type="ChEBI" id="CHEBI:29919"/>
        <dbReference type="ChEBI" id="CHEBI:30089"/>
        <dbReference type="ChEBI" id="CHEBI:35235"/>
        <dbReference type="ChEBI" id="CHEBI:58340"/>
        <dbReference type="EC" id="2.5.1.47"/>
    </reaction>
</comment>
<dbReference type="PANTHER" id="PTHR10314">
    <property type="entry name" value="CYSTATHIONINE BETA-SYNTHASE"/>
    <property type="match status" value="1"/>
</dbReference>
<dbReference type="Proteomes" id="UP000308489">
    <property type="component" value="Chromosome 1"/>
</dbReference>
<dbReference type="InterPro" id="IPR036052">
    <property type="entry name" value="TrpB-like_PALP_sf"/>
</dbReference>
<dbReference type="PROSITE" id="PS00901">
    <property type="entry name" value="CYS_SYNTHASE"/>
    <property type="match status" value="1"/>
</dbReference>
<dbReference type="CDD" id="cd01561">
    <property type="entry name" value="CBS_like"/>
    <property type="match status" value="1"/>
</dbReference>
<keyword evidence="8 13" id="KW-0663">Pyridoxal phosphate</keyword>
<feature type="domain" description="Tryptophan synthase beta chain-like PALP" evidence="15">
    <location>
        <begin position="8"/>
        <end position="291"/>
    </location>
</feature>
<dbReference type="InterPro" id="IPR005856">
    <property type="entry name" value="Cys_synth"/>
</dbReference>